<keyword evidence="8 10" id="KW-0717">Septation</keyword>
<evidence type="ECO:0000256" key="2">
    <source>
        <dbReference type="ARBA" id="ARBA00009638"/>
    </source>
</evidence>
<comment type="function">
    <text evidence="10">Necessary for normal cell division and for the maintenance of normal septation.</text>
</comment>
<evidence type="ECO:0000313" key="13">
    <source>
        <dbReference type="Proteomes" id="UP000256856"/>
    </source>
</evidence>
<name>A0A346DZF0_9ENTR</name>
<evidence type="ECO:0000259" key="11">
    <source>
        <dbReference type="PROSITE" id="PS51706"/>
    </source>
</evidence>
<dbReference type="HAMAP" id="MF_00321">
    <property type="entry name" value="GTPase_EngB"/>
    <property type="match status" value="1"/>
</dbReference>
<dbReference type="Gene3D" id="3.40.50.300">
    <property type="entry name" value="P-loop containing nucleotide triphosphate hydrolases"/>
    <property type="match status" value="1"/>
</dbReference>
<keyword evidence="13" id="KW-1185">Reference proteome</keyword>
<reference evidence="12 13" key="1">
    <citation type="submission" date="2018-03" db="EMBL/GenBank/DDBJ databases">
        <title>A parallel universe: an anciently diverged bacterial symbiosis in a Hawaiian planthopper (Hemiptera: Cixiidae) reveals rearranged nutritional responsibilities.</title>
        <authorList>
            <person name="Bennett G."/>
            <person name="Mao M."/>
        </authorList>
    </citation>
    <scope>NUCLEOTIDE SEQUENCE [LARGE SCALE GENOMIC DNA]</scope>
    <source>
        <strain evidence="12 13">OLIH</strain>
    </source>
</reference>
<proteinExistence type="inferred from homology"/>
<evidence type="ECO:0000256" key="3">
    <source>
        <dbReference type="ARBA" id="ARBA00022618"/>
    </source>
</evidence>
<sequence length="212" mass="24726">MKKYCNMNFNLINYKLIKFIKSINKIKDLPKDKCIEIAFIGYSNVGKSNTINALSGIKKIAFTGKKPGTTKLINLYQIIKNFYLIDFPGYGFSNISLKNKNKHTFLLNKYIKKRKSLKGIIILMDIRQKLKKLDINIIKKTIKKKLIIVLLNKADKLSNNKKTIKKKYFKNEIKKYNNNINIQTFSSINNEGLKILKKKINIWLALNIHLLK</sequence>
<dbReference type="CDD" id="cd01876">
    <property type="entry name" value="YihA_EngB"/>
    <property type="match status" value="1"/>
</dbReference>
<dbReference type="InterPro" id="IPR019987">
    <property type="entry name" value="GTP-bd_ribosome_bio_YsxC"/>
</dbReference>
<evidence type="ECO:0000256" key="5">
    <source>
        <dbReference type="ARBA" id="ARBA00022741"/>
    </source>
</evidence>
<dbReference type="GO" id="GO:0000917">
    <property type="term" value="P:division septum assembly"/>
    <property type="evidence" value="ECO:0007669"/>
    <property type="project" value="UniProtKB-KW"/>
</dbReference>
<comment type="similarity">
    <text evidence="2 10">Belongs to the TRAFAC class TrmE-Era-EngA-EngB-Septin-like GTPase superfamily. EngB GTPase family.</text>
</comment>
<keyword evidence="4" id="KW-0479">Metal-binding</keyword>
<keyword evidence="5 10" id="KW-0547">Nucleotide-binding</keyword>
<dbReference type="KEGG" id="ppet:C9I82_131"/>
<comment type="cofactor">
    <cofactor evidence="1">
        <name>Mg(2+)</name>
        <dbReference type="ChEBI" id="CHEBI:18420"/>
    </cofactor>
</comment>
<dbReference type="PROSITE" id="PS51706">
    <property type="entry name" value="G_ENGB"/>
    <property type="match status" value="1"/>
</dbReference>
<dbReference type="InterPro" id="IPR030393">
    <property type="entry name" value="G_ENGB_dom"/>
</dbReference>
<evidence type="ECO:0000256" key="9">
    <source>
        <dbReference type="ARBA" id="ARBA00023306"/>
    </source>
</evidence>
<evidence type="ECO:0000256" key="6">
    <source>
        <dbReference type="ARBA" id="ARBA00022842"/>
    </source>
</evidence>
<evidence type="ECO:0000256" key="10">
    <source>
        <dbReference type="HAMAP-Rule" id="MF_00321"/>
    </source>
</evidence>
<dbReference type="InterPro" id="IPR006073">
    <property type="entry name" value="GTP-bd"/>
</dbReference>
<dbReference type="EMBL" id="CP028374">
    <property type="protein sequence ID" value="AXN02105.1"/>
    <property type="molecule type" value="Genomic_DNA"/>
</dbReference>
<dbReference type="NCBIfam" id="TIGR03598">
    <property type="entry name" value="GTPase_YsxC"/>
    <property type="match status" value="1"/>
</dbReference>
<feature type="domain" description="EngB-type G" evidence="11">
    <location>
        <begin position="33"/>
        <end position="206"/>
    </location>
</feature>
<dbReference type="GO" id="GO:0046872">
    <property type="term" value="F:metal ion binding"/>
    <property type="evidence" value="ECO:0007669"/>
    <property type="project" value="UniProtKB-KW"/>
</dbReference>
<evidence type="ECO:0000256" key="7">
    <source>
        <dbReference type="ARBA" id="ARBA00023134"/>
    </source>
</evidence>
<evidence type="ECO:0000313" key="12">
    <source>
        <dbReference type="EMBL" id="AXN02105.1"/>
    </source>
</evidence>
<protein>
    <recommendedName>
        <fullName evidence="10">Probable GTP-binding protein EngB</fullName>
    </recommendedName>
</protein>
<accession>A0A346DZF0</accession>
<evidence type="ECO:0000256" key="1">
    <source>
        <dbReference type="ARBA" id="ARBA00001946"/>
    </source>
</evidence>
<dbReference type="AlphaFoldDB" id="A0A346DZF0"/>
<keyword evidence="7 10" id="KW-0342">GTP-binding</keyword>
<dbReference type="PANTHER" id="PTHR11649">
    <property type="entry name" value="MSS1/TRME-RELATED GTP-BINDING PROTEIN"/>
    <property type="match status" value="1"/>
</dbReference>
<dbReference type="PANTHER" id="PTHR11649:SF13">
    <property type="entry name" value="ENGB-TYPE G DOMAIN-CONTAINING PROTEIN"/>
    <property type="match status" value="1"/>
</dbReference>
<gene>
    <name evidence="10" type="primary">engB</name>
    <name evidence="12" type="ORF">C9I82_131</name>
</gene>
<evidence type="ECO:0000256" key="8">
    <source>
        <dbReference type="ARBA" id="ARBA00023210"/>
    </source>
</evidence>
<keyword evidence="9 10" id="KW-0131">Cell cycle</keyword>
<dbReference type="GO" id="GO:0005525">
    <property type="term" value="F:GTP binding"/>
    <property type="evidence" value="ECO:0007669"/>
    <property type="project" value="UniProtKB-UniRule"/>
</dbReference>
<dbReference type="GO" id="GO:0005829">
    <property type="term" value="C:cytosol"/>
    <property type="evidence" value="ECO:0007669"/>
    <property type="project" value="TreeGrafter"/>
</dbReference>
<dbReference type="Proteomes" id="UP000256856">
    <property type="component" value="Chromosome"/>
</dbReference>
<dbReference type="Pfam" id="PF01926">
    <property type="entry name" value="MMR_HSR1"/>
    <property type="match status" value="1"/>
</dbReference>
<dbReference type="InterPro" id="IPR027417">
    <property type="entry name" value="P-loop_NTPase"/>
</dbReference>
<evidence type="ECO:0000256" key="4">
    <source>
        <dbReference type="ARBA" id="ARBA00022723"/>
    </source>
</evidence>
<dbReference type="SUPFAM" id="SSF52540">
    <property type="entry name" value="P-loop containing nucleoside triphosphate hydrolases"/>
    <property type="match status" value="1"/>
</dbReference>
<keyword evidence="3 10" id="KW-0132">Cell division</keyword>
<keyword evidence="6" id="KW-0460">Magnesium</keyword>
<organism evidence="12 13">
    <name type="scientific">Candidatus Purcelliella pentastirinorum</name>
    <dbReference type="NCBI Taxonomy" id="472834"/>
    <lineage>
        <taxon>Bacteria</taxon>
        <taxon>Pseudomonadati</taxon>
        <taxon>Pseudomonadota</taxon>
        <taxon>Gammaproteobacteria</taxon>
        <taxon>Enterobacterales</taxon>
        <taxon>Enterobacteriaceae</taxon>
        <taxon>Candidatus Purcelliella</taxon>
    </lineage>
</organism>